<protein>
    <submittedName>
        <fullName evidence="2">Uncharacterized protein</fullName>
    </submittedName>
</protein>
<dbReference type="Proteomes" id="UP000799750">
    <property type="component" value="Unassembled WGS sequence"/>
</dbReference>
<accession>A0A6A6Q8K6</accession>
<sequence length="140" mass="15520">MEAAGLNPQLPDPNTPILQAPDEHLFPSMEEVRAIGRQLYPENESPTPEDEEIVLSTERKQAILRALDGPPLTYPEHESPSSEDGGIVLSSERKQAILRELDGPPLTGLELQQGDMVVTEGSFERRKAVRRRRRRSASAG</sequence>
<name>A0A6A6Q8K6_9PEZI</name>
<evidence type="ECO:0000256" key="1">
    <source>
        <dbReference type="SAM" id="MobiDB-lite"/>
    </source>
</evidence>
<dbReference type="EMBL" id="MU004203">
    <property type="protein sequence ID" value="KAF2488379.1"/>
    <property type="molecule type" value="Genomic_DNA"/>
</dbReference>
<dbReference type="AlphaFoldDB" id="A0A6A6Q8K6"/>
<keyword evidence="3" id="KW-1185">Reference proteome</keyword>
<organism evidence="2 3">
    <name type="scientific">Lophium mytilinum</name>
    <dbReference type="NCBI Taxonomy" id="390894"/>
    <lineage>
        <taxon>Eukaryota</taxon>
        <taxon>Fungi</taxon>
        <taxon>Dikarya</taxon>
        <taxon>Ascomycota</taxon>
        <taxon>Pezizomycotina</taxon>
        <taxon>Dothideomycetes</taxon>
        <taxon>Pleosporomycetidae</taxon>
        <taxon>Mytilinidiales</taxon>
        <taxon>Mytilinidiaceae</taxon>
        <taxon>Lophium</taxon>
    </lineage>
</organism>
<feature type="region of interest" description="Disordered" evidence="1">
    <location>
        <begin position="120"/>
        <end position="140"/>
    </location>
</feature>
<proteinExistence type="predicted"/>
<gene>
    <name evidence="2" type="ORF">BU16DRAFT_568259</name>
</gene>
<feature type="compositionally biased region" description="Basic residues" evidence="1">
    <location>
        <begin position="127"/>
        <end position="140"/>
    </location>
</feature>
<evidence type="ECO:0000313" key="2">
    <source>
        <dbReference type="EMBL" id="KAF2488379.1"/>
    </source>
</evidence>
<evidence type="ECO:0000313" key="3">
    <source>
        <dbReference type="Proteomes" id="UP000799750"/>
    </source>
</evidence>
<feature type="region of interest" description="Disordered" evidence="1">
    <location>
        <begin position="1"/>
        <end position="24"/>
    </location>
</feature>
<reference evidence="2" key="1">
    <citation type="journal article" date="2020" name="Stud. Mycol.">
        <title>101 Dothideomycetes genomes: a test case for predicting lifestyles and emergence of pathogens.</title>
        <authorList>
            <person name="Haridas S."/>
            <person name="Albert R."/>
            <person name="Binder M."/>
            <person name="Bloem J."/>
            <person name="Labutti K."/>
            <person name="Salamov A."/>
            <person name="Andreopoulos B."/>
            <person name="Baker S."/>
            <person name="Barry K."/>
            <person name="Bills G."/>
            <person name="Bluhm B."/>
            <person name="Cannon C."/>
            <person name="Castanera R."/>
            <person name="Culley D."/>
            <person name="Daum C."/>
            <person name="Ezra D."/>
            <person name="Gonzalez J."/>
            <person name="Henrissat B."/>
            <person name="Kuo A."/>
            <person name="Liang C."/>
            <person name="Lipzen A."/>
            <person name="Lutzoni F."/>
            <person name="Magnuson J."/>
            <person name="Mondo S."/>
            <person name="Nolan M."/>
            <person name="Ohm R."/>
            <person name="Pangilinan J."/>
            <person name="Park H.-J."/>
            <person name="Ramirez L."/>
            <person name="Alfaro M."/>
            <person name="Sun H."/>
            <person name="Tritt A."/>
            <person name="Yoshinaga Y."/>
            <person name="Zwiers L.-H."/>
            <person name="Turgeon B."/>
            <person name="Goodwin S."/>
            <person name="Spatafora J."/>
            <person name="Crous P."/>
            <person name="Grigoriev I."/>
        </authorList>
    </citation>
    <scope>NUCLEOTIDE SEQUENCE</scope>
    <source>
        <strain evidence="2">CBS 269.34</strain>
    </source>
</reference>